<dbReference type="PRINTS" id="PR00959">
    <property type="entry name" value="MEVGALKINASE"/>
</dbReference>
<dbReference type="InterPro" id="IPR006203">
    <property type="entry name" value="GHMP_knse_ATP-bd_CS"/>
</dbReference>
<evidence type="ECO:0000256" key="12">
    <source>
        <dbReference type="ARBA" id="ARBA00029438"/>
    </source>
</evidence>
<comment type="pathway">
    <text evidence="12">Isoprenoid biosynthesis; isopentenyl diphosphate biosynthesis via mevalonate pathway; isopentenyl diphosphate from (R)-mevalonate: step 1/3.</text>
</comment>
<feature type="domain" description="GHMP kinase N-terminal" evidence="14">
    <location>
        <begin position="174"/>
        <end position="245"/>
    </location>
</feature>
<sequence length="414" mass="42654">MGATPFIPADVRRRTGIRAGFGPVPPVLLAAWPFPDTAQHNDGSRSGPCPHTGGRPAVMAHDAHSGARETSPPVAPRAGGGAAAQGVGEGRAHAKVILLGEHAVVYGAPAVALPVPGLGCRVRVARRDRDGHGLLGFRFTPVPPGVPSGSPARLPRTPEGVIPEGLRILSEAVLRLTGPRIAPGVDVHVESGVPLGRGLGSSAACARALVHALDDLFELGLGEDVVFRYVQMAENTAHGRASGIDAWTTGANGPVLLADGRISTPPVGADCWIVVVDSGTGASTREAVGMLRERFAKDPGRRDAFLAHSTALARRALFDLEHGRLRELGSALTDSHTLLAGLDLTTDRTDSLVDASIRVGALGAKMSGGGLGGCVIALLPDRTAADTAAARLTREHGVRCWITPLPKGDGNVDV</sequence>
<proteinExistence type="inferred from homology"/>
<dbReference type="PANTHER" id="PTHR43290">
    <property type="entry name" value="MEVALONATE KINASE"/>
    <property type="match status" value="1"/>
</dbReference>
<evidence type="ECO:0000256" key="2">
    <source>
        <dbReference type="ARBA" id="ARBA00006495"/>
    </source>
</evidence>
<evidence type="ECO:0000313" key="17">
    <source>
        <dbReference type="Proteomes" id="UP000190037"/>
    </source>
</evidence>
<feature type="region of interest" description="Disordered" evidence="13">
    <location>
        <begin position="38"/>
        <end position="86"/>
    </location>
</feature>
<dbReference type="GO" id="GO:0005829">
    <property type="term" value="C:cytosol"/>
    <property type="evidence" value="ECO:0007669"/>
    <property type="project" value="TreeGrafter"/>
</dbReference>
<dbReference type="SUPFAM" id="SSF55060">
    <property type="entry name" value="GHMP Kinase, C-terminal domain"/>
    <property type="match status" value="1"/>
</dbReference>
<dbReference type="Pfam" id="PF00288">
    <property type="entry name" value="GHMP_kinases_N"/>
    <property type="match status" value="1"/>
</dbReference>
<evidence type="ECO:0000256" key="13">
    <source>
        <dbReference type="SAM" id="MobiDB-lite"/>
    </source>
</evidence>
<keyword evidence="8 16" id="KW-0418">Kinase</keyword>
<evidence type="ECO:0000256" key="6">
    <source>
        <dbReference type="ARBA" id="ARBA00022679"/>
    </source>
</evidence>
<evidence type="ECO:0000256" key="8">
    <source>
        <dbReference type="ARBA" id="ARBA00022777"/>
    </source>
</evidence>
<keyword evidence="9" id="KW-0067">ATP-binding</keyword>
<keyword evidence="7" id="KW-0547">Nucleotide-binding</keyword>
<comment type="subcellular location">
    <subcellularLocation>
        <location evidence="1">Cytoplasm</location>
    </subcellularLocation>
</comment>
<dbReference type="Pfam" id="PF08544">
    <property type="entry name" value="GHMP_kinases_C"/>
    <property type="match status" value="1"/>
</dbReference>
<keyword evidence="5" id="KW-0444">Lipid biosynthesis</keyword>
<evidence type="ECO:0000256" key="9">
    <source>
        <dbReference type="ARBA" id="ARBA00022840"/>
    </source>
</evidence>
<reference evidence="16 17" key="1">
    <citation type="submission" date="2017-03" db="EMBL/GenBank/DDBJ databases">
        <title>Draft genome sequence of Streptomyces scabrisporus NF3, endophyte isolated from Amphipterygium adstringens.</title>
        <authorList>
            <person name="Vazquez M."/>
            <person name="Ceapa C.D."/>
            <person name="Rodriguez Luna D."/>
            <person name="Sanchez Esquivel S."/>
        </authorList>
    </citation>
    <scope>NUCLEOTIDE SEQUENCE [LARGE SCALE GENOMIC DNA]</scope>
    <source>
        <strain evidence="16 17">NF3</strain>
    </source>
</reference>
<protein>
    <recommendedName>
        <fullName evidence="3">mevalonate kinase</fullName>
        <ecNumber evidence="3">2.7.1.36</ecNumber>
    </recommendedName>
</protein>
<dbReference type="InterPro" id="IPR006205">
    <property type="entry name" value="Mev_gal_kin"/>
</dbReference>
<dbReference type="PROSITE" id="PS00627">
    <property type="entry name" value="GHMP_KINASES_ATP"/>
    <property type="match status" value="1"/>
</dbReference>
<dbReference type="Gene3D" id="3.30.230.10">
    <property type="match status" value="1"/>
</dbReference>
<evidence type="ECO:0000256" key="1">
    <source>
        <dbReference type="ARBA" id="ARBA00004496"/>
    </source>
</evidence>
<dbReference type="AlphaFoldDB" id="A0A1T3P6I6"/>
<dbReference type="SUPFAM" id="SSF54211">
    <property type="entry name" value="Ribosomal protein S5 domain 2-like"/>
    <property type="match status" value="1"/>
</dbReference>
<dbReference type="InterPro" id="IPR013750">
    <property type="entry name" value="GHMP_kinase_C_dom"/>
</dbReference>
<dbReference type="STRING" id="159449.B4N89_30560"/>
<organism evidence="16 17">
    <name type="scientific">Embleya scabrispora</name>
    <dbReference type="NCBI Taxonomy" id="159449"/>
    <lineage>
        <taxon>Bacteria</taxon>
        <taxon>Bacillati</taxon>
        <taxon>Actinomycetota</taxon>
        <taxon>Actinomycetes</taxon>
        <taxon>Kitasatosporales</taxon>
        <taxon>Streptomycetaceae</taxon>
        <taxon>Embleya</taxon>
    </lineage>
</organism>
<dbReference type="GO" id="GO:0004496">
    <property type="term" value="F:mevalonate kinase activity"/>
    <property type="evidence" value="ECO:0007669"/>
    <property type="project" value="UniProtKB-EC"/>
</dbReference>
<evidence type="ECO:0000259" key="14">
    <source>
        <dbReference type="Pfam" id="PF00288"/>
    </source>
</evidence>
<dbReference type="InterPro" id="IPR036554">
    <property type="entry name" value="GHMP_kinase_C_sf"/>
</dbReference>
<feature type="domain" description="GHMP kinase C-terminal" evidence="15">
    <location>
        <begin position="320"/>
        <end position="397"/>
    </location>
</feature>
<dbReference type="Proteomes" id="UP000190037">
    <property type="component" value="Unassembled WGS sequence"/>
</dbReference>
<evidence type="ECO:0000256" key="3">
    <source>
        <dbReference type="ARBA" id="ARBA00012103"/>
    </source>
</evidence>
<evidence type="ECO:0000256" key="7">
    <source>
        <dbReference type="ARBA" id="ARBA00022741"/>
    </source>
</evidence>
<comment type="caution">
    <text evidence="16">The sequence shown here is derived from an EMBL/GenBank/DDBJ whole genome shotgun (WGS) entry which is preliminary data.</text>
</comment>
<dbReference type="Gene3D" id="3.30.70.890">
    <property type="entry name" value="GHMP kinase, C-terminal domain"/>
    <property type="match status" value="1"/>
</dbReference>
<comment type="similarity">
    <text evidence="2">Belongs to the GHMP kinase family. Mevalonate kinase subfamily.</text>
</comment>
<dbReference type="EMBL" id="MWQN01000001">
    <property type="protein sequence ID" value="OPC84686.1"/>
    <property type="molecule type" value="Genomic_DNA"/>
</dbReference>
<keyword evidence="6" id="KW-0808">Transferase</keyword>
<evidence type="ECO:0000259" key="15">
    <source>
        <dbReference type="Pfam" id="PF08544"/>
    </source>
</evidence>
<gene>
    <name evidence="16" type="ORF">B4N89_30560</name>
</gene>
<dbReference type="UniPathway" id="UPA00057">
    <property type="reaction ID" value="UER00098"/>
</dbReference>
<dbReference type="InterPro" id="IPR014721">
    <property type="entry name" value="Ribsml_uS5_D2-typ_fold_subgr"/>
</dbReference>
<evidence type="ECO:0000256" key="11">
    <source>
        <dbReference type="ARBA" id="ARBA00023098"/>
    </source>
</evidence>
<dbReference type="EC" id="2.7.1.36" evidence="3"/>
<dbReference type="GO" id="GO:0019287">
    <property type="term" value="P:isopentenyl diphosphate biosynthetic process, mevalonate pathway"/>
    <property type="evidence" value="ECO:0007669"/>
    <property type="project" value="UniProtKB-UniPathway"/>
</dbReference>
<dbReference type="GO" id="GO:0005524">
    <property type="term" value="F:ATP binding"/>
    <property type="evidence" value="ECO:0007669"/>
    <property type="project" value="UniProtKB-KW"/>
</dbReference>
<evidence type="ECO:0000256" key="10">
    <source>
        <dbReference type="ARBA" id="ARBA00022842"/>
    </source>
</evidence>
<accession>A0A1T3P6I6</accession>
<evidence type="ECO:0000256" key="5">
    <source>
        <dbReference type="ARBA" id="ARBA00022516"/>
    </source>
</evidence>
<keyword evidence="11" id="KW-0443">Lipid metabolism</keyword>
<dbReference type="InterPro" id="IPR006204">
    <property type="entry name" value="GHMP_kinase_N_dom"/>
</dbReference>
<keyword evidence="17" id="KW-1185">Reference proteome</keyword>
<evidence type="ECO:0000256" key="4">
    <source>
        <dbReference type="ARBA" id="ARBA00022490"/>
    </source>
</evidence>
<keyword evidence="10" id="KW-0460">Magnesium</keyword>
<dbReference type="NCBIfam" id="TIGR00549">
    <property type="entry name" value="mevalon_kin"/>
    <property type="match status" value="1"/>
</dbReference>
<dbReference type="PANTHER" id="PTHR43290:SF2">
    <property type="entry name" value="MEVALONATE KINASE"/>
    <property type="match status" value="1"/>
</dbReference>
<evidence type="ECO:0000313" key="16">
    <source>
        <dbReference type="EMBL" id="OPC84686.1"/>
    </source>
</evidence>
<name>A0A1T3P6I6_9ACTN</name>
<keyword evidence="4" id="KW-0963">Cytoplasm</keyword>
<dbReference type="InterPro" id="IPR020568">
    <property type="entry name" value="Ribosomal_Su5_D2-typ_SF"/>
</dbReference>